<dbReference type="RefSeq" id="WP_371756250.1">
    <property type="nucleotide sequence ID" value="NZ_JAYJLD010000127.1"/>
</dbReference>
<comment type="caution">
    <text evidence="2">The sequence shown here is derived from an EMBL/GenBank/DDBJ whole genome shotgun (WGS) entry which is preliminary data.</text>
</comment>
<keyword evidence="3" id="KW-1185">Reference proteome</keyword>
<dbReference type="Proteomes" id="UP001310386">
    <property type="component" value="Unassembled WGS sequence"/>
</dbReference>
<feature type="transmembrane region" description="Helical" evidence="1">
    <location>
        <begin position="103"/>
        <end position="123"/>
    </location>
</feature>
<feature type="non-terminal residue" evidence="2">
    <location>
        <position position="148"/>
    </location>
</feature>
<dbReference type="PANTHER" id="PTHR31970">
    <property type="match status" value="1"/>
</dbReference>
<keyword evidence="1" id="KW-0812">Transmembrane</keyword>
<accession>A0ABU5ZNN5</accession>
<gene>
    <name evidence="2" type="ORF">VF724_21205</name>
</gene>
<sequence>LALPQVPLSLGNSVLGTKQIVQDLFPDRSLSVRKISFTYSLMNLVNPFFSGIPTCHGSGGMAGHYAFGARTGGSVIIYGSMYLLLGLFFSSGFGQIVQVFPKPILGVLLLFESLALMGLVRDISNAKSDWFIALLVGLICSLLPYGYL</sequence>
<reference evidence="2" key="1">
    <citation type="submission" date="2023-12" db="EMBL/GenBank/DDBJ databases">
        <title>Fervidustalea candida gen. nov., sp. nov., a novel member of the family Paenibacillaceae isolated from a geothermal area.</title>
        <authorList>
            <person name="Li W.-J."/>
            <person name="Jiao J.-Y."/>
            <person name="Chen Y."/>
        </authorList>
    </citation>
    <scope>NUCLEOTIDE SEQUENCE</scope>
    <source>
        <strain evidence="2">SYSU GA230002</strain>
    </source>
</reference>
<keyword evidence="1" id="KW-0472">Membrane</keyword>
<evidence type="ECO:0000313" key="2">
    <source>
        <dbReference type="EMBL" id="MEB3104128.1"/>
    </source>
</evidence>
<protein>
    <submittedName>
        <fullName evidence="2">Sulfate/molybdate transporter</fullName>
    </submittedName>
</protein>
<organism evidence="2 3">
    <name type="scientific">Ferviditalea candida</name>
    <dbReference type="NCBI Taxonomy" id="3108399"/>
    <lineage>
        <taxon>Bacteria</taxon>
        <taxon>Bacillati</taxon>
        <taxon>Bacillota</taxon>
        <taxon>Bacilli</taxon>
        <taxon>Bacillales</taxon>
        <taxon>Paenibacillaceae</taxon>
        <taxon>Ferviditalea</taxon>
    </lineage>
</organism>
<evidence type="ECO:0000313" key="3">
    <source>
        <dbReference type="Proteomes" id="UP001310386"/>
    </source>
</evidence>
<proteinExistence type="predicted"/>
<name>A0ABU5ZNN5_9BACL</name>
<dbReference type="Pfam" id="PF16983">
    <property type="entry name" value="MFS_MOT1"/>
    <property type="match status" value="1"/>
</dbReference>
<keyword evidence="1" id="KW-1133">Transmembrane helix</keyword>
<dbReference type="InterPro" id="IPR031563">
    <property type="entry name" value="MOT1/MOT2"/>
</dbReference>
<dbReference type="PANTHER" id="PTHR31970:SF9">
    <property type="entry name" value="MOLYBDATE TRANSPORTER 2"/>
    <property type="match status" value="1"/>
</dbReference>
<feature type="transmembrane region" description="Helical" evidence="1">
    <location>
        <begin position="130"/>
        <end position="147"/>
    </location>
</feature>
<dbReference type="EMBL" id="JAYJLD010000127">
    <property type="protein sequence ID" value="MEB3104128.1"/>
    <property type="molecule type" value="Genomic_DNA"/>
</dbReference>
<evidence type="ECO:0000256" key="1">
    <source>
        <dbReference type="SAM" id="Phobius"/>
    </source>
</evidence>
<feature type="transmembrane region" description="Helical" evidence="1">
    <location>
        <begin position="75"/>
        <end position="97"/>
    </location>
</feature>
<feature type="non-terminal residue" evidence="2">
    <location>
        <position position="1"/>
    </location>
</feature>